<evidence type="ECO:0000256" key="10">
    <source>
        <dbReference type="NCBIfam" id="TIGR02408"/>
    </source>
</evidence>
<evidence type="ECO:0000313" key="12">
    <source>
        <dbReference type="EMBL" id="SFQ89571.1"/>
    </source>
</evidence>
<dbReference type="GO" id="GO:0005506">
    <property type="term" value="F:iron ion binding"/>
    <property type="evidence" value="ECO:0007669"/>
    <property type="project" value="UniProtKB-ARBA"/>
</dbReference>
<dbReference type="InterPro" id="IPR008775">
    <property type="entry name" value="Phytyl_CoA_dOase-like"/>
</dbReference>
<dbReference type="STRING" id="1002526.SAMN05216578_1186"/>
<reference evidence="12 13" key="1">
    <citation type="submission" date="2016-10" db="EMBL/GenBank/DDBJ databases">
        <authorList>
            <person name="de Groot N.N."/>
        </authorList>
    </citation>
    <scope>NUCLEOTIDE SEQUENCE [LARGE SCALE GENOMIC DNA]</scope>
    <source>
        <strain evidence="12 13">JCM 18415</strain>
    </source>
</reference>
<organism evidence="12 13">
    <name type="scientific">Halopseudomonas formosensis</name>
    <dbReference type="NCBI Taxonomy" id="1002526"/>
    <lineage>
        <taxon>Bacteria</taxon>
        <taxon>Pseudomonadati</taxon>
        <taxon>Pseudomonadota</taxon>
        <taxon>Gammaproteobacteria</taxon>
        <taxon>Pseudomonadales</taxon>
        <taxon>Pseudomonadaceae</taxon>
        <taxon>Halopseudomonas</taxon>
    </lineage>
</organism>
<evidence type="ECO:0000256" key="7">
    <source>
        <dbReference type="ARBA" id="ARBA00023002"/>
    </source>
</evidence>
<keyword evidence="7" id="KW-0560">Oxidoreductase</keyword>
<comment type="catalytic activity">
    <reaction evidence="9">
        <text>L-ectoine + 2-oxoglutarate + O2 = 5-hydroxyectoine + succinate + CO2</text>
        <dbReference type="Rhea" id="RHEA:45740"/>
        <dbReference type="ChEBI" id="CHEBI:15379"/>
        <dbReference type="ChEBI" id="CHEBI:16526"/>
        <dbReference type="ChEBI" id="CHEBI:16810"/>
        <dbReference type="ChEBI" id="CHEBI:30031"/>
        <dbReference type="ChEBI" id="CHEBI:58515"/>
        <dbReference type="ChEBI" id="CHEBI:85413"/>
        <dbReference type="EC" id="1.14.11.55"/>
    </reaction>
</comment>
<proteinExistence type="inferred from homology"/>
<evidence type="ECO:0000313" key="13">
    <source>
        <dbReference type="Proteomes" id="UP000242815"/>
    </source>
</evidence>
<evidence type="ECO:0000256" key="1">
    <source>
        <dbReference type="ARBA" id="ARBA00001954"/>
    </source>
</evidence>
<name>A0A1I6C8U4_9GAMM</name>
<comment type="cofactor">
    <cofactor evidence="1">
        <name>Fe(2+)</name>
        <dbReference type="ChEBI" id="CHEBI:29033"/>
    </cofactor>
</comment>
<comment type="function">
    <text evidence="2">Involved in the biosynthesis of 5-hydroxyectoine, called compatible solute, which helps organisms to survive extreme osmotic stress by acting as a highly soluble organic osmolyte. Catalyzes the 2-oxoglutarate-dependent selective hydroxylation of L-ectoine to yield (4S,5S)-5-hydroxyectoine.</text>
</comment>
<evidence type="ECO:0000256" key="2">
    <source>
        <dbReference type="ARBA" id="ARBA00004063"/>
    </source>
</evidence>
<dbReference type="RefSeq" id="WP_177197893.1">
    <property type="nucleotide sequence ID" value="NZ_FOYD01000018.1"/>
</dbReference>
<comment type="subunit">
    <text evidence="4">Homodimer.</text>
</comment>
<comment type="similarity">
    <text evidence="3">Belongs to the PhyH family. EctD subfamily.</text>
</comment>
<keyword evidence="6" id="KW-0223">Dioxygenase</keyword>
<keyword evidence="8" id="KW-0408">Iron</keyword>
<dbReference type="PANTHER" id="PTHR20883">
    <property type="entry name" value="PHYTANOYL-COA DIOXYGENASE DOMAIN CONTAINING 1"/>
    <property type="match status" value="1"/>
</dbReference>
<feature type="region of interest" description="Disordered" evidence="11">
    <location>
        <begin position="276"/>
        <end position="308"/>
    </location>
</feature>
<evidence type="ECO:0000256" key="6">
    <source>
        <dbReference type="ARBA" id="ARBA00022964"/>
    </source>
</evidence>
<dbReference type="Gene3D" id="2.60.120.620">
    <property type="entry name" value="q2cbj1_9rhob like domain"/>
    <property type="match status" value="1"/>
</dbReference>
<dbReference type="Pfam" id="PF05721">
    <property type="entry name" value="PhyH"/>
    <property type="match status" value="1"/>
</dbReference>
<evidence type="ECO:0000256" key="3">
    <source>
        <dbReference type="ARBA" id="ARBA00007851"/>
    </source>
</evidence>
<dbReference type="Proteomes" id="UP000242815">
    <property type="component" value="Unassembled WGS sequence"/>
</dbReference>
<dbReference type="PANTHER" id="PTHR20883:SF48">
    <property type="entry name" value="ECTOINE DIOXYGENASE"/>
    <property type="match status" value="1"/>
</dbReference>
<dbReference type="InterPro" id="IPR012774">
    <property type="entry name" value="EctD"/>
</dbReference>
<dbReference type="NCBIfam" id="TIGR02408">
    <property type="entry name" value="ectoine_ThpD"/>
    <property type="match status" value="1"/>
</dbReference>
<evidence type="ECO:0000256" key="8">
    <source>
        <dbReference type="ARBA" id="ARBA00023004"/>
    </source>
</evidence>
<accession>A0A1I6C8U4</accession>
<dbReference type="SUPFAM" id="SSF51197">
    <property type="entry name" value="Clavaminate synthase-like"/>
    <property type="match status" value="1"/>
</dbReference>
<evidence type="ECO:0000256" key="11">
    <source>
        <dbReference type="SAM" id="MobiDB-lite"/>
    </source>
</evidence>
<dbReference type="EC" id="1.14.11.55" evidence="10"/>
<evidence type="ECO:0000256" key="5">
    <source>
        <dbReference type="ARBA" id="ARBA00022723"/>
    </source>
</evidence>
<evidence type="ECO:0000256" key="4">
    <source>
        <dbReference type="ARBA" id="ARBA00011738"/>
    </source>
</evidence>
<gene>
    <name evidence="12" type="ORF">SAMN05216578_1186</name>
</gene>
<evidence type="ECO:0000256" key="9">
    <source>
        <dbReference type="ARBA" id="ARBA00049228"/>
    </source>
</evidence>
<dbReference type="EMBL" id="FOYD01000018">
    <property type="protein sequence ID" value="SFQ89571.1"/>
    <property type="molecule type" value="Genomic_DNA"/>
</dbReference>
<protein>
    <recommendedName>
        <fullName evidence="10">Ectoine hydroxylase</fullName>
        <ecNumber evidence="10">1.14.11.55</ecNumber>
    </recommendedName>
</protein>
<sequence>MSIVQADLYPSRQHNHPRWQDRLDPIAWRKDAPDSPLTEQQLSRFERDGFLIIENLFSAEEVAVFKAELQRMSKDPKVLEAPTAIREPDSGALRSVFAIHRDNPLFARVARDERTAGLVRHLLDGDIYVHQSRLNLKPGFKGKEFYWHSDFETWHTEDGLPRMRTISCSILLTDNHPWNGPLMLIPGSHRHFISCVGQTPENHYQQSLRRQEFGIPDEDSLTRLVERYGIEQATGPAGSVVLFDCNTIHGSGSNIAPSPRSNLFFVYNHIDNRPEAPFDGMPPRPDFVAERGPVEPLDIGPQHYRESP</sequence>
<dbReference type="GO" id="GO:0016706">
    <property type="term" value="F:2-oxoglutarate-dependent dioxygenase activity"/>
    <property type="evidence" value="ECO:0007669"/>
    <property type="project" value="InterPro"/>
</dbReference>
<keyword evidence="5" id="KW-0479">Metal-binding</keyword>
<dbReference type="AlphaFoldDB" id="A0A1I6C8U4"/>